<accession>A0A9X2CQV9</accession>
<comment type="caution">
    <text evidence="2">The sequence shown here is derived from an EMBL/GenBank/DDBJ whole genome shotgun (WGS) entry which is preliminary data.</text>
</comment>
<keyword evidence="3" id="KW-1185">Reference proteome</keyword>
<evidence type="ECO:0008006" key="4">
    <source>
        <dbReference type="Google" id="ProtNLM"/>
    </source>
</evidence>
<evidence type="ECO:0000313" key="2">
    <source>
        <dbReference type="EMBL" id="MCL6220382.1"/>
    </source>
</evidence>
<keyword evidence="1" id="KW-0732">Signal</keyword>
<evidence type="ECO:0000256" key="1">
    <source>
        <dbReference type="SAM" id="SignalP"/>
    </source>
</evidence>
<evidence type="ECO:0000313" key="3">
    <source>
        <dbReference type="Proteomes" id="UP001139521"/>
    </source>
</evidence>
<feature type="chain" id="PRO_5040997507" description="Lipoprotein" evidence="1">
    <location>
        <begin position="28"/>
        <end position="244"/>
    </location>
</feature>
<organism evidence="2 3">
    <name type="scientific">Zunongwangia pacifica</name>
    <dbReference type="NCBI Taxonomy" id="2911062"/>
    <lineage>
        <taxon>Bacteria</taxon>
        <taxon>Pseudomonadati</taxon>
        <taxon>Bacteroidota</taxon>
        <taxon>Flavobacteriia</taxon>
        <taxon>Flavobacteriales</taxon>
        <taxon>Flavobacteriaceae</taxon>
        <taxon>Zunongwangia</taxon>
    </lineage>
</organism>
<protein>
    <recommendedName>
        <fullName evidence="4">Lipoprotein</fullName>
    </recommendedName>
</protein>
<dbReference type="PROSITE" id="PS51257">
    <property type="entry name" value="PROKAR_LIPOPROTEIN"/>
    <property type="match status" value="1"/>
</dbReference>
<reference evidence="2" key="1">
    <citation type="submission" date="2022-01" db="EMBL/GenBank/DDBJ databases">
        <title>Genome sequencing of Zunongwangia sp. M21534 genome.</title>
        <authorList>
            <person name="Chen Y."/>
            <person name="Dong C."/>
            <person name="Shao Z."/>
        </authorList>
    </citation>
    <scope>NUCLEOTIDE SEQUENCE</scope>
    <source>
        <strain evidence="2">MCCC M21534</strain>
    </source>
</reference>
<dbReference type="AlphaFoldDB" id="A0A9X2CQV9"/>
<dbReference type="Proteomes" id="UP001139521">
    <property type="component" value="Unassembled WGS sequence"/>
</dbReference>
<gene>
    <name evidence="2" type="ORF">L1967_18995</name>
</gene>
<feature type="signal peptide" evidence="1">
    <location>
        <begin position="1"/>
        <end position="27"/>
    </location>
</feature>
<dbReference type="RefSeq" id="WP_249603081.1">
    <property type="nucleotide sequence ID" value="NZ_JAKHSK010000039.1"/>
</dbReference>
<dbReference type="EMBL" id="JAKHSK010000039">
    <property type="protein sequence ID" value="MCL6220382.1"/>
    <property type="molecule type" value="Genomic_DNA"/>
</dbReference>
<proteinExistence type="predicted"/>
<sequence length="244" mass="26670">MKHNQAKKMLLLLSLLGITFSFISCSASDEEQTAEEAQISEEEAAESLALAISPKSNGVVQLSIQASLNIEASLDVTYECNQEYTNSYQLDYNGAALSYIAAYNWAWQLNCSDNILLDCALALKGTTEYESQRMNSDGDMTATVGISNLEQSEPNYSLTMDYTLISEQVSRVRMQKSFDSTIKVNGDVSLMKENQKLTGGQVEASFTGLSSTGNTYEYSGVVVFNGDNTATLTMQSGNTYAISW</sequence>
<name>A0A9X2CQV9_9FLAO</name>